<dbReference type="InterPro" id="IPR003661">
    <property type="entry name" value="HisK_dim/P_dom"/>
</dbReference>
<evidence type="ECO:0000256" key="7">
    <source>
        <dbReference type="ARBA" id="ARBA00022553"/>
    </source>
</evidence>
<name>A0ABU5TUE3_9CYAN</name>
<evidence type="ECO:0000259" key="23">
    <source>
        <dbReference type="PROSITE" id="PS50112"/>
    </source>
</evidence>
<evidence type="ECO:0000256" key="8">
    <source>
        <dbReference type="ARBA" id="ARBA00022679"/>
    </source>
</evidence>
<dbReference type="SMART" id="SM00065">
    <property type="entry name" value="GAF"/>
    <property type="match status" value="3"/>
</dbReference>
<evidence type="ECO:0000256" key="15">
    <source>
        <dbReference type="ARBA" id="ARBA00023012"/>
    </source>
</evidence>
<evidence type="ECO:0000256" key="9">
    <source>
        <dbReference type="ARBA" id="ARBA00022692"/>
    </source>
</evidence>
<dbReference type="PROSITE" id="PS50113">
    <property type="entry name" value="PAC"/>
    <property type="match status" value="2"/>
</dbReference>
<comment type="caution">
    <text evidence="25">The sequence shown here is derived from an EMBL/GenBank/DDBJ whole genome shotgun (WGS) entry which is preliminary data.</text>
</comment>
<comment type="subcellular location">
    <subcellularLocation>
        <location evidence="3">Endoplasmic reticulum membrane</location>
        <topology evidence="3">Multi-pass membrane protein</topology>
    </subcellularLocation>
</comment>
<evidence type="ECO:0000256" key="10">
    <source>
        <dbReference type="ARBA" id="ARBA00022745"/>
    </source>
</evidence>
<keyword evidence="14" id="KW-0186">Copper</keyword>
<evidence type="ECO:0000313" key="26">
    <source>
        <dbReference type="Proteomes" id="UP001301728"/>
    </source>
</evidence>
<keyword evidence="10" id="KW-0936">Ethylene signaling pathway</keyword>
<sequence length="1459" mass="165543">MWKIIVQNQLALSLPLDLCTKKQFSFLLLHAGGDTLIALIYYLIALLLYRVQQRQDFPHQRFYIWISVFLFTCGTTKILDLWTFCYPNPWLTELSRAIFILVFVYTAWILFLKLPKLLTLSTQPPFTALDKTQEANIQQPIKTEEVLKKLVADTAAVTGTQFFSTLVKQLATILEVPNVLITQVNPQNPNQLNIIAFYSNGQLQPQLQYQMLGMPCELVLKTAKIQFLNDHLPEQFPQASILKTLGVVSYLGVPLLDGEQQAIGTLCILSDKPLTDENTLTAILSLFAARVVAEIQRQQAEIARNQAYNQLEMRVHQATVGLRSRTAELEQEIQERVAAEFSILTSGIRLRKQQTGLLELAQSQSIFEGNLAIAMSEITQIAARTLNVARSGIWFYNTDQSELYCAYLYPNSSDLAPKTEITLQRSQCSAYFEAINAQRVISASNAHTDECTQQLTVYLQKNAMIALLTVPIRCKGQILGVISLEDSLIRDWAIEEQNFTSYLAQMTSLALEARDRKQAEAALQSSQRWVQQIADASPGILYLYDLSQQRNLYTNRTVVDLLGYTAAQIQAMDQTLFQILMHPEDLARLSDYYSQMLIGCQGDVFEIEYRIQHRDGHYLWFVSRDTVFSYSESGQLKQILGTANDITEIKQAEEKLRASQASLATAQQVAHVGNWQLDLQTHQIIWSEELFRIFGLDPTQREPRYTQLIKQIHPQDRPLWRSQLKQLLKFGKATEFDCRIIRPDGLIRHIEARGQGIFNAQNQIIQAVGTILDITERKRSEQALRNMAERERAFSQVLQRMRQSLDLQKIFSSTTAELLQALNSHRVVIYQFLPDWSGEFVAESVTPQWQPLLGSTASAASIENLVNQTQCTVQQLVSIQDTYLQETQGGLYQQGVTYLCVNDIYKTDFSSCYIELLEKFHARAYITVPIFCGTQLWGLLATYQNDSPRHWEESEIRMMVQIGIQLGVAVQQAELLSTTQQQAQELKYAKEIADAANRAKSEFLANMSHELRTPLNAILGFTQLMHHDPALSGEYQQYLDIISHSGEHLLNLINDILEMSKIEAGEVTLNEKSFDLHYLINSLEEMLRLKARSKRLELRLDCDVNVPQYVITDENKLRQVMINLLNNAIKFTEKGTVILRVSSLEFPQPNTLMFEVEDTGLGIAASEFDQLFKAFSQTEAGLKSGEGTGLGLPISQRFVQLMGGEITVRSQPGVGSIFAFNIPVKLTEKSSVEPVHPTQKVIGLAPQQKSYRILVVEDKLTNRLLLHKLLHSIGFAVKEAHNGQEAIKIWSSWQPDLIFMDIRMPIMNGYEATQHIKSTPNGNPTIIIALTASAFEQDRQMILSAGCDDFIRKPFQEEELLTLISRHLGVQYVYANSTAQKHSTQSNHAESEFVLDSNALNVMSQDWIQQLYHGAAQCSDVLTNELIDQIPPENIQLANELRELVDNFRFDRIMELVQN</sequence>
<keyword evidence="15" id="KW-0902">Two-component regulatory system</keyword>
<dbReference type="PROSITE" id="PS50112">
    <property type="entry name" value="PAS"/>
    <property type="match status" value="2"/>
</dbReference>
<dbReference type="EC" id="2.7.13.3" evidence="6"/>
<dbReference type="PANTHER" id="PTHR43047:SF72">
    <property type="entry name" value="OSMOSENSING HISTIDINE PROTEIN KINASE SLN1"/>
    <property type="match status" value="1"/>
</dbReference>
<feature type="domain" description="PAC" evidence="24">
    <location>
        <begin position="605"/>
        <end position="658"/>
    </location>
</feature>
<dbReference type="Gene3D" id="1.10.287.130">
    <property type="match status" value="1"/>
</dbReference>
<feature type="domain" description="PAC" evidence="24">
    <location>
        <begin position="734"/>
        <end position="786"/>
    </location>
</feature>
<dbReference type="SMART" id="SM00448">
    <property type="entry name" value="REC"/>
    <property type="match status" value="1"/>
</dbReference>
<feature type="domain" description="PAS" evidence="23">
    <location>
        <begin position="659"/>
        <end position="731"/>
    </location>
</feature>
<dbReference type="InterPro" id="IPR016132">
    <property type="entry name" value="Phyto_chromo_attachment"/>
</dbReference>
<keyword evidence="17" id="KW-1015">Disulfide bond</keyword>
<dbReference type="SMART" id="SM00387">
    <property type="entry name" value="HATPase_c"/>
    <property type="match status" value="1"/>
</dbReference>
<dbReference type="Pfam" id="PF08447">
    <property type="entry name" value="PAS_3"/>
    <property type="match status" value="2"/>
</dbReference>
<gene>
    <name evidence="25" type="ORF">VB854_04275</name>
</gene>
<keyword evidence="11" id="KW-0418">Kinase</keyword>
<dbReference type="InterPro" id="IPR058544">
    <property type="entry name" value="ETR1_N"/>
</dbReference>
<proteinExistence type="inferred from homology"/>
<evidence type="ECO:0000256" key="3">
    <source>
        <dbReference type="ARBA" id="ARBA00004477"/>
    </source>
</evidence>
<dbReference type="InterPro" id="IPR004358">
    <property type="entry name" value="Sig_transdc_His_kin-like_C"/>
</dbReference>
<dbReference type="InterPro" id="IPR029016">
    <property type="entry name" value="GAF-like_dom_sf"/>
</dbReference>
<dbReference type="SMART" id="SM00086">
    <property type="entry name" value="PAC"/>
    <property type="match status" value="2"/>
</dbReference>
<evidence type="ECO:0000256" key="11">
    <source>
        <dbReference type="ARBA" id="ARBA00022777"/>
    </source>
</evidence>
<accession>A0ABU5TUE3</accession>
<comment type="similarity">
    <text evidence="4">In the N-terminal section; belongs to the phytochrome family.</text>
</comment>
<feature type="domain" description="PAS" evidence="23">
    <location>
        <begin position="526"/>
        <end position="597"/>
    </location>
</feature>
<feature type="transmembrane region" description="Helical" evidence="19">
    <location>
        <begin position="62"/>
        <end position="82"/>
    </location>
</feature>
<dbReference type="PROSITE" id="PS50046">
    <property type="entry name" value="PHYTOCHROME_2"/>
    <property type="match status" value="1"/>
</dbReference>
<dbReference type="SMART" id="SM00091">
    <property type="entry name" value="PAS"/>
    <property type="match status" value="2"/>
</dbReference>
<dbReference type="Gene3D" id="2.10.70.100">
    <property type="match status" value="1"/>
</dbReference>
<dbReference type="InterPro" id="IPR001610">
    <property type="entry name" value="PAC"/>
</dbReference>
<evidence type="ECO:0000256" key="12">
    <source>
        <dbReference type="ARBA" id="ARBA00022824"/>
    </source>
</evidence>
<dbReference type="SUPFAM" id="SSF55785">
    <property type="entry name" value="PYP-like sensor domain (PAS domain)"/>
    <property type="match status" value="2"/>
</dbReference>
<protein>
    <recommendedName>
        <fullName evidence="6">histidine kinase</fullName>
        <ecNumber evidence="6">2.7.13.3</ecNumber>
    </recommendedName>
</protein>
<evidence type="ECO:0000313" key="25">
    <source>
        <dbReference type="EMBL" id="MEA5518163.1"/>
    </source>
</evidence>
<dbReference type="InterPro" id="IPR001789">
    <property type="entry name" value="Sig_transdc_resp-reg_receiver"/>
</dbReference>
<evidence type="ECO:0000256" key="2">
    <source>
        <dbReference type="ARBA" id="ARBA00001935"/>
    </source>
</evidence>
<dbReference type="EMBL" id="JAYGHT010000007">
    <property type="protein sequence ID" value="MEA5518163.1"/>
    <property type="molecule type" value="Genomic_DNA"/>
</dbReference>
<evidence type="ECO:0000256" key="17">
    <source>
        <dbReference type="ARBA" id="ARBA00023157"/>
    </source>
</evidence>
<feature type="domain" description="Response regulatory" evidence="22">
    <location>
        <begin position="1252"/>
        <end position="1368"/>
    </location>
</feature>
<comment type="similarity">
    <text evidence="5">Belongs to the ethylene receptor family.</text>
</comment>
<dbReference type="SUPFAM" id="SSF52172">
    <property type="entry name" value="CheY-like"/>
    <property type="match status" value="1"/>
</dbReference>
<organism evidence="25 26">
    <name type="scientific">Limnoraphis robusta CCNP1315</name>
    <dbReference type="NCBI Taxonomy" id="3110306"/>
    <lineage>
        <taxon>Bacteria</taxon>
        <taxon>Bacillati</taxon>
        <taxon>Cyanobacteriota</taxon>
        <taxon>Cyanophyceae</taxon>
        <taxon>Oscillatoriophycideae</taxon>
        <taxon>Oscillatoriales</taxon>
        <taxon>Sirenicapillariaceae</taxon>
        <taxon>Limnoraphis</taxon>
    </lineage>
</organism>
<dbReference type="InterPro" id="IPR013655">
    <property type="entry name" value="PAS_fold_3"/>
</dbReference>
<dbReference type="InterPro" id="IPR036890">
    <property type="entry name" value="HATPase_C_sf"/>
</dbReference>
<evidence type="ECO:0000256" key="6">
    <source>
        <dbReference type="ARBA" id="ARBA00012438"/>
    </source>
</evidence>
<feature type="transmembrane region" description="Helical" evidence="19">
    <location>
        <begin position="94"/>
        <end position="112"/>
    </location>
</feature>
<dbReference type="SUPFAM" id="SSF47384">
    <property type="entry name" value="Homodimeric domain of signal transducing histidine kinase"/>
    <property type="match status" value="1"/>
</dbReference>
<dbReference type="InterPro" id="IPR000700">
    <property type="entry name" value="PAS-assoc_C"/>
</dbReference>
<dbReference type="Gene3D" id="3.30.450.20">
    <property type="entry name" value="PAS domain"/>
    <property type="match status" value="2"/>
</dbReference>
<dbReference type="InterPro" id="IPR003594">
    <property type="entry name" value="HATPase_dom"/>
</dbReference>
<dbReference type="Gene3D" id="3.30.565.10">
    <property type="entry name" value="Histidine kinase-like ATPase, C-terminal domain"/>
    <property type="match status" value="1"/>
</dbReference>
<evidence type="ECO:0000256" key="13">
    <source>
        <dbReference type="ARBA" id="ARBA00022989"/>
    </source>
</evidence>
<dbReference type="Pfam" id="PF02518">
    <property type="entry name" value="HATPase_c"/>
    <property type="match status" value="1"/>
</dbReference>
<feature type="domain" description="Histidine kinase" evidence="21">
    <location>
        <begin position="1006"/>
        <end position="1226"/>
    </location>
</feature>
<dbReference type="SMART" id="SM00388">
    <property type="entry name" value="HisKA"/>
    <property type="match status" value="1"/>
</dbReference>
<dbReference type="PRINTS" id="PR00344">
    <property type="entry name" value="BCTRLSENSOR"/>
</dbReference>
<keyword evidence="16 19" id="KW-0472">Membrane</keyword>
<feature type="transmembrane region" description="Helical" evidence="19">
    <location>
        <begin position="24"/>
        <end position="50"/>
    </location>
</feature>
<keyword evidence="13 19" id="KW-1133">Transmembrane helix</keyword>
<dbReference type="InterPro" id="IPR011006">
    <property type="entry name" value="CheY-like_superfamily"/>
</dbReference>
<comment type="catalytic activity">
    <reaction evidence="1">
        <text>ATP + protein L-histidine = ADP + protein N-phospho-L-histidine.</text>
        <dbReference type="EC" id="2.7.13.3"/>
    </reaction>
</comment>
<dbReference type="Pfam" id="PF00512">
    <property type="entry name" value="HisKA"/>
    <property type="match status" value="1"/>
</dbReference>
<evidence type="ECO:0000256" key="14">
    <source>
        <dbReference type="ARBA" id="ARBA00023008"/>
    </source>
</evidence>
<dbReference type="RefSeq" id="WP_323271940.1">
    <property type="nucleotide sequence ID" value="NZ_JAYGHT010000007.1"/>
</dbReference>
<comment type="cofactor">
    <cofactor evidence="2">
        <name>Cu cation</name>
        <dbReference type="ChEBI" id="CHEBI:23378"/>
    </cofactor>
</comment>
<dbReference type="CDD" id="cd00130">
    <property type="entry name" value="PAS"/>
    <property type="match status" value="2"/>
</dbReference>
<evidence type="ECO:0000259" key="21">
    <source>
        <dbReference type="PROSITE" id="PS50109"/>
    </source>
</evidence>
<evidence type="ECO:0000259" key="24">
    <source>
        <dbReference type="PROSITE" id="PS50113"/>
    </source>
</evidence>
<dbReference type="InterPro" id="IPR005467">
    <property type="entry name" value="His_kinase_dom"/>
</dbReference>
<evidence type="ECO:0000256" key="4">
    <source>
        <dbReference type="ARBA" id="ARBA00006402"/>
    </source>
</evidence>
<dbReference type="PROSITE" id="PS50110">
    <property type="entry name" value="RESPONSE_REGULATORY"/>
    <property type="match status" value="1"/>
</dbReference>
<evidence type="ECO:0000256" key="16">
    <source>
        <dbReference type="ARBA" id="ARBA00023136"/>
    </source>
</evidence>
<dbReference type="Pfam" id="PF01590">
    <property type="entry name" value="GAF"/>
    <property type="match status" value="3"/>
</dbReference>
<dbReference type="PANTHER" id="PTHR43047">
    <property type="entry name" value="TWO-COMPONENT HISTIDINE PROTEIN KINASE"/>
    <property type="match status" value="1"/>
</dbReference>
<keyword evidence="7 18" id="KW-0597">Phosphoprotein</keyword>
<dbReference type="CDD" id="cd00082">
    <property type="entry name" value="HisKA"/>
    <property type="match status" value="1"/>
</dbReference>
<reference evidence="25 26" key="1">
    <citation type="submission" date="2023-12" db="EMBL/GenBank/DDBJ databases">
        <title>Baltic Sea Cyanobacteria.</title>
        <authorList>
            <person name="Delbaje E."/>
            <person name="Fewer D.P."/>
            <person name="Shishido T.K."/>
        </authorList>
    </citation>
    <scope>NUCLEOTIDE SEQUENCE [LARGE SCALE GENOMIC DNA]</scope>
    <source>
        <strain evidence="25 26">CCNP 1315</strain>
    </source>
</reference>
<evidence type="ECO:0000259" key="20">
    <source>
        <dbReference type="PROSITE" id="PS50046"/>
    </source>
</evidence>
<dbReference type="Gene3D" id="3.30.450.40">
    <property type="match status" value="3"/>
</dbReference>
<keyword evidence="26" id="KW-1185">Reference proteome</keyword>
<dbReference type="Proteomes" id="UP001301728">
    <property type="component" value="Unassembled WGS sequence"/>
</dbReference>
<dbReference type="SUPFAM" id="SSF55781">
    <property type="entry name" value="GAF domain-like"/>
    <property type="match status" value="3"/>
</dbReference>
<feature type="domain" description="Phytochrome chromophore attachment site" evidence="20">
    <location>
        <begin position="806"/>
        <end position="965"/>
    </location>
</feature>
<dbReference type="InterPro" id="IPR003018">
    <property type="entry name" value="GAF"/>
</dbReference>
<dbReference type="Pfam" id="PF25487">
    <property type="entry name" value="ETR1_N"/>
    <property type="match status" value="1"/>
</dbReference>
<dbReference type="Pfam" id="PF00072">
    <property type="entry name" value="Response_reg"/>
    <property type="match status" value="1"/>
</dbReference>
<keyword evidence="8" id="KW-0808">Transferase</keyword>
<evidence type="ECO:0000256" key="19">
    <source>
        <dbReference type="SAM" id="Phobius"/>
    </source>
</evidence>
<dbReference type="CDD" id="cd17546">
    <property type="entry name" value="REC_hyHK_CKI1_RcsC-like"/>
    <property type="match status" value="1"/>
</dbReference>
<evidence type="ECO:0000256" key="18">
    <source>
        <dbReference type="PROSITE-ProRule" id="PRU00169"/>
    </source>
</evidence>
<dbReference type="NCBIfam" id="TIGR00229">
    <property type="entry name" value="sensory_box"/>
    <property type="match status" value="2"/>
</dbReference>
<evidence type="ECO:0000259" key="22">
    <source>
        <dbReference type="PROSITE" id="PS50110"/>
    </source>
</evidence>
<evidence type="ECO:0000256" key="5">
    <source>
        <dbReference type="ARBA" id="ARBA00009842"/>
    </source>
</evidence>
<keyword evidence="9 19" id="KW-0812">Transmembrane</keyword>
<evidence type="ECO:0000256" key="1">
    <source>
        <dbReference type="ARBA" id="ARBA00000085"/>
    </source>
</evidence>
<dbReference type="InterPro" id="IPR035965">
    <property type="entry name" value="PAS-like_dom_sf"/>
</dbReference>
<dbReference type="InterPro" id="IPR000014">
    <property type="entry name" value="PAS"/>
</dbReference>
<keyword evidence="12" id="KW-0256">Endoplasmic reticulum</keyword>
<dbReference type="InterPro" id="IPR036097">
    <property type="entry name" value="HisK_dim/P_sf"/>
</dbReference>
<dbReference type="SUPFAM" id="SSF55874">
    <property type="entry name" value="ATPase domain of HSP90 chaperone/DNA topoisomerase II/histidine kinase"/>
    <property type="match status" value="1"/>
</dbReference>
<feature type="modified residue" description="4-aspartylphosphate" evidence="18">
    <location>
        <position position="1301"/>
    </location>
</feature>
<dbReference type="PROSITE" id="PS50109">
    <property type="entry name" value="HIS_KIN"/>
    <property type="match status" value="1"/>
</dbReference>
<dbReference type="CDD" id="cd16922">
    <property type="entry name" value="HATPase_EvgS-ArcB-TorS-like"/>
    <property type="match status" value="1"/>
</dbReference>
<dbReference type="Gene3D" id="3.40.50.2300">
    <property type="match status" value="1"/>
</dbReference>